<dbReference type="InterPro" id="IPR050528">
    <property type="entry name" value="L-type_Lectin-RKs"/>
</dbReference>
<dbReference type="AlphaFoldDB" id="A0AAV5DNW4"/>
<keyword evidence="5" id="KW-0812">Transmembrane</keyword>
<dbReference type="FunFam" id="1.10.510.10:FF:000240">
    <property type="entry name" value="Lectin-domain containing receptor kinase A4.3"/>
    <property type="match status" value="1"/>
</dbReference>
<accession>A0AAV5DNW4</accession>
<comment type="similarity">
    <text evidence="2">In the N-terminal section; belongs to the leguminous lectin family.</text>
</comment>
<dbReference type="PROSITE" id="PS50011">
    <property type="entry name" value="PROTEIN_KINASE_DOM"/>
    <property type="match status" value="1"/>
</dbReference>
<dbReference type="GO" id="GO:0004672">
    <property type="term" value="F:protein kinase activity"/>
    <property type="evidence" value="ECO:0007669"/>
    <property type="project" value="InterPro"/>
</dbReference>
<keyword evidence="6" id="KW-0732">Signal</keyword>
<proteinExistence type="inferred from homology"/>
<evidence type="ECO:0000259" key="13">
    <source>
        <dbReference type="PROSITE" id="PS50011"/>
    </source>
</evidence>
<dbReference type="PROSITE" id="PS00108">
    <property type="entry name" value="PROTEIN_KINASE_ST"/>
    <property type="match status" value="1"/>
</dbReference>
<comment type="caution">
    <text evidence="14">The sequence shown here is derived from an EMBL/GenBank/DDBJ whole genome shotgun (WGS) entry which is preliminary data.</text>
</comment>
<evidence type="ECO:0000256" key="1">
    <source>
        <dbReference type="ARBA" id="ARBA00004251"/>
    </source>
</evidence>
<dbReference type="Pfam" id="PF00069">
    <property type="entry name" value="Pkinase"/>
    <property type="match status" value="1"/>
</dbReference>
<evidence type="ECO:0000256" key="7">
    <source>
        <dbReference type="ARBA" id="ARBA00022741"/>
    </source>
</evidence>
<dbReference type="InterPro" id="IPR000719">
    <property type="entry name" value="Prot_kinase_dom"/>
</dbReference>
<reference evidence="14" key="1">
    <citation type="journal article" date="2018" name="DNA Res.">
        <title>Multiple hybrid de novo genome assembly of finger millet, an orphan allotetraploid crop.</title>
        <authorList>
            <person name="Hatakeyama M."/>
            <person name="Aluri S."/>
            <person name="Balachadran M.T."/>
            <person name="Sivarajan S.R."/>
            <person name="Patrignani A."/>
            <person name="Gruter S."/>
            <person name="Poveda L."/>
            <person name="Shimizu-Inatsugi R."/>
            <person name="Baeten J."/>
            <person name="Francoijs K.J."/>
            <person name="Nataraja K.N."/>
            <person name="Reddy Y.A.N."/>
            <person name="Phadnis S."/>
            <person name="Ravikumar R.L."/>
            <person name="Schlapbach R."/>
            <person name="Sreeman S.M."/>
            <person name="Shimizu K.K."/>
        </authorList>
    </citation>
    <scope>NUCLEOTIDE SEQUENCE</scope>
</reference>
<evidence type="ECO:0000256" key="8">
    <source>
        <dbReference type="ARBA" id="ARBA00022840"/>
    </source>
</evidence>
<reference evidence="14" key="2">
    <citation type="submission" date="2021-12" db="EMBL/GenBank/DDBJ databases">
        <title>Resequencing data analysis of finger millet.</title>
        <authorList>
            <person name="Hatakeyama M."/>
            <person name="Aluri S."/>
            <person name="Balachadran M.T."/>
            <person name="Sivarajan S.R."/>
            <person name="Poveda L."/>
            <person name="Shimizu-Inatsugi R."/>
            <person name="Schlapbach R."/>
            <person name="Sreeman S.M."/>
            <person name="Shimizu K.K."/>
        </authorList>
    </citation>
    <scope>NUCLEOTIDE SEQUENCE</scope>
</reference>
<evidence type="ECO:0000256" key="5">
    <source>
        <dbReference type="ARBA" id="ARBA00022692"/>
    </source>
</evidence>
<dbReference type="InterPro" id="IPR011009">
    <property type="entry name" value="Kinase-like_dom_sf"/>
</dbReference>
<evidence type="ECO:0000256" key="11">
    <source>
        <dbReference type="ARBA" id="ARBA00023170"/>
    </source>
</evidence>
<keyword evidence="9" id="KW-1133">Transmembrane helix</keyword>
<evidence type="ECO:0000256" key="9">
    <source>
        <dbReference type="ARBA" id="ARBA00022989"/>
    </source>
</evidence>
<evidence type="ECO:0000256" key="12">
    <source>
        <dbReference type="ARBA" id="ARBA00023180"/>
    </source>
</evidence>
<dbReference type="PANTHER" id="PTHR27007">
    <property type="match status" value="1"/>
</dbReference>
<keyword evidence="4" id="KW-1003">Cell membrane</keyword>
<feature type="domain" description="Protein kinase" evidence="13">
    <location>
        <begin position="1"/>
        <end position="235"/>
    </location>
</feature>
<evidence type="ECO:0000313" key="14">
    <source>
        <dbReference type="EMBL" id="GJN11817.1"/>
    </source>
</evidence>
<dbReference type="GO" id="GO:0002229">
    <property type="term" value="P:defense response to oomycetes"/>
    <property type="evidence" value="ECO:0007669"/>
    <property type="project" value="UniProtKB-ARBA"/>
</dbReference>
<protein>
    <recommendedName>
        <fullName evidence="13">Protein kinase domain-containing protein</fullName>
    </recommendedName>
</protein>
<evidence type="ECO:0000256" key="2">
    <source>
        <dbReference type="ARBA" id="ARBA00008536"/>
    </source>
</evidence>
<evidence type="ECO:0000256" key="6">
    <source>
        <dbReference type="ARBA" id="ARBA00022729"/>
    </source>
</evidence>
<keyword evidence="12" id="KW-0325">Glycoprotein</keyword>
<dbReference type="SUPFAM" id="SSF56112">
    <property type="entry name" value="Protein kinase-like (PK-like)"/>
    <property type="match status" value="1"/>
</dbReference>
<keyword evidence="15" id="KW-1185">Reference proteome</keyword>
<dbReference type="Gene3D" id="1.10.510.10">
    <property type="entry name" value="Transferase(Phosphotransferase) domain 1"/>
    <property type="match status" value="1"/>
</dbReference>
<keyword evidence="8" id="KW-0067">ATP-binding</keyword>
<keyword evidence="10" id="KW-0472">Membrane</keyword>
<comment type="subcellular location">
    <subcellularLocation>
        <location evidence="1">Cell membrane</location>
        <topology evidence="1">Single-pass type I membrane protein</topology>
    </subcellularLocation>
</comment>
<keyword evidence="11" id="KW-0675">Receptor</keyword>
<evidence type="ECO:0000313" key="15">
    <source>
        <dbReference type="Proteomes" id="UP001054889"/>
    </source>
</evidence>
<evidence type="ECO:0000256" key="3">
    <source>
        <dbReference type="ARBA" id="ARBA00010217"/>
    </source>
</evidence>
<sequence>MIPVVYQIILGLSSAVLYLHREWDQCVVHGDIKPSNIMLDESFNAKLGDFGLARLINHGMSLQTMTAVAGTPGYLDPECVITGKASTESDIYSFGVVLLEVACGRRPMAPPAAGEGKDGQVFRLIEWAWDMYGQGTALNAADERLEECSTRGKWNGWWPWGSGARTRTPRCGRGSSRPLRHCGPGSSGCRCYRPRCQSPCTCSHSDLARCSLVKRPHLSGLLLPCHTRPRQAVKL</sequence>
<keyword evidence="7" id="KW-0547">Nucleotide-binding</keyword>
<evidence type="ECO:0000256" key="10">
    <source>
        <dbReference type="ARBA" id="ARBA00023136"/>
    </source>
</evidence>
<dbReference type="EMBL" id="BQKI01000020">
    <property type="protein sequence ID" value="GJN11817.1"/>
    <property type="molecule type" value="Genomic_DNA"/>
</dbReference>
<evidence type="ECO:0000256" key="4">
    <source>
        <dbReference type="ARBA" id="ARBA00022475"/>
    </source>
</evidence>
<dbReference type="GO" id="GO:0005524">
    <property type="term" value="F:ATP binding"/>
    <property type="evidence" value="ECO:0007669"/>
    <property type="project" value="UniProtKB-KW"/>
</dbReference>
<dbReference type="GO" id="GO:0005886">
    <property type="term" value="C:plasma membrane"/>
    <property type="evidence" value="ECO:0007669"/>
    <property type="project" value="UniProtKB-SubCell"/>
</dbReference>
<dbReference type="Proteomes" id="UP001054889">
    <property type="component" value="Unassembled WGS sequence"/>
</dbReference>
<gene>
    <name evidence="14" type="primary">ga30042</name>
    <name evidence="14" type="ORF">PR202_ga30042</name>
</gene>
<comment type="similarity">
    <text evidence="3">In the C-terminal section; belongs to the protein kinase superfamily. Ser/Thr protein kinase family.</text>
</comment>
<organism evidence="14 15">
    <name type="scientific">Eleusine coracana subsp. coracana</name>
    <dbReference type="NCBI Taxonomy" id="191504"/>
    <lineage>
        <taxon>Eukaryota</taxon>
        <taxon>Viridiplantae</taxon>
        <taxon>Streptophyta</taxon>
        <taxon>Embryophyta</taxon>
        <taxon>Tracheophyta</taxon>
        <taxon>Spermatophyta</taxon>
        <taxon>Magnoliopsida</taxon>
        <taxon>Liliopsida</taxon>
        <taxon>Poales</taxon>
        <taxon>Poaceae</taxon>
        <taxon>PACMAD clade</taxon>
        <taxon>Chloridoideae</taxon>
        <taxon>Cynodonteae</taxon>
        <taxon>Eleusininae</taxon>
        <taxon>Eleusine</taxon>
    </lineage>
</organism>
<name>A0AAV5DNW4_ELECO</name>
<dbReference type="SMART" id="SM00220">
    <property type="entry name" value="S_TKc"/>
    <property type="match status" value="1"/>
</dbReference>
<dbReference type="InterPro" id="IPR008271">
    <property type="entry name" value="Ser/Thr_kinase_AS"/>
</dbReference>